<dbReference type="CDD" id="cd12797">
    <property type="entry name" value="M23_peptidase"/>
    <property type="match status" value="1"/>
</dbReference>
<dbReference type="EMBL" id="LT629736">
    <property type="protein sequence ID" value="SDR76923.1"/>
    <property type="molecule type" value="Genomic_DNA"/>
</dbReference>
<gene>
    <name evidence="4" type="ORF">SAMN05216421_0266</name>
</gene>
<name>A0A1H1LQY9_9GAMM</name>
<dbReference type="InterPro" id="IPR050570">
    <property type="entry name" value="Cell_wall_metabolism_enzyme"/>
</dbReference>
<evidence type="ECO:0000259" key="3">
    <source>
        <dbReference type="Pfam" id="PF01551"/>
    </source>
</evidence>
<evidence type="ECO:0000313" key="4">
    <source>
        <dbReference type="EMBL" id="SDR76923.1"/>
    </source>
</evidence>
<keyword evidence="1" id="KW-0175">Coiled coil</keyword>
<organism evidence="4 5">
    <name type="scientific">Halopseudomonas xinjiangensis</name>
    <dbReference type="NCBI Taxonomy" id="487184"/>
    <lineage>
        <taxon>Bacteria</taxon>
        <taxon>Pseudomonadati</taxon>
        <taxon>Pseudomonadota</taxon>
        <taxon>Gammaproteobacteria</taxon>
        <taxon>Pseudomonadales</taxon>
        <taxon>Pseudomonadaceae</taxon>
        <taxon>Halopseudomonas</taxon>
    </lineage>
</organism>
<evidence type="ECO:0000313" key="5">
    <source>
        <dbReference type="Proteomes" id="UP000243207"/>
    </source>
</evidence>
<dbReference type="Proteomes" id="UP000243207">
    <property type="component" value="Chromosome I"/>
</dbReference>
<dbReference type="InterPro" id="IPR011055">
    <property type="entry name" value="Dup_hybrid_motif"/>
</dbReference>
<dbReference type="PANTHER" id="PTHR21666:SF291">
    <property type="entry name" value="STAGE II SPORULATION PROTEIN Q"/>
    <property type="match status" value="1"/>
</dbReference>
<dbReference type="Gene3D" id="2.70.70.10">
    <property type="entry name" value="Glucose Permease (Domain IIA)"/>
    <property type="match status" value="1"/>
</dbReference>
<feature type="region of interest" description="Disordered" evidence="2">
    <location>
        <begin position="117"/>
        <end position="137"/>
    </location>
</feature>
<feature type="domain" description="M23ase beta-sheet core" evidence="3">
    <location>
        <begin position="206"/>
        <end position="300"/>
    </location>
</feature>
<evidence type="ECO:0000256" key="2">
    <source>
        <dbReference type="SAM" id="MobiDB-lite"/>
    </source>
</evidence>
<dbReference type="GO" id="GO:0004222">
    <property type="term" value="F:metalloendopeptidase activity"/>
    <property type="evidence" value="ECO:0007669"/>
    <property type="project" value="TreeGrafter"/>
</dbReference>
<dbReference type="SUPFAM" id="SSF51261">
    <property type="entry name" value="Duplicated hybrid motif"/>
    <property type="match status" value="1"/>
</dbReference>
<accession>A0A1H1LQY9</accession>
<dbReference type="FunFam" id="2.70.70.10:FF:000006">
    <property type="entry name" value="M23 family peptidase"/>
    <property type="match status" value="1"/>
</dbReference>
<dbReference type="PANTHER" id="PTHR21666">
    <property type="entry name" value="PEPTIDASE-RELATED"/>
    <property type="match status" value="1"/>
</dbReference>
<dbReference type="AlphaFoldDB" id="A0A1H1LQY9"/>
<evidence type="ECO:0000256" key="1">
    <source>
        <dbReference type="SAM" id="Coils"/>
    </source>
</evidence>
<keyword evidence="5" id="KW-1185">Reference proteome</keyword>
<proteinExistence type="predicted"/>
<reference evidence="5" key="1">
    <citation type="submission" date="2016-10" db="EMBL/GenBank/DDBJ databases">
        <authorList>
            <person name="Varghese N."/>
            <person name="Submissions S."/>
        </authorList>
    </citation>
    <scope>NUCLEOTIDE SEQUENCE [LARGE SCALE GENOMIC DNA]</scope>
    <source>
        <strain evidence="5">NRRL B-51270</strain>
    </source>
</reference>
<dbReference type="Pfam" id="PF01551">
    <property type="entry name" value="Peptidase_M23"/>
    <property type="match status" value="1"/>
</dbReference>
<feature type="coiled-coil region" evidence="1">
    <location>
        <begin position="75"/>
        <end position="102"/>
    </location>
</feature>
<sequence>MNIIILSDRLGAARALRLSAPSVLLALVLILAMPAAAAWITWRLVAPMAEPVTQSVDYEAIWQQALAEQQIEAPVNESQVELARMTEQLGQLQTRLTRLDALGERLTELAELSDGEFDFDSDPGMGGPELRRNRDSSYRAPDVQTIIDQLAARIDDRTQQLRLIEQLMIDRRSDANALLDFMPVDEGYVSSGFGRRTDPISGRMSMHTGIDFAAKRGTAIHAVGAGVVTFAGRKGAYGNTVEITHGNGYKTRYAHAHEVQVAKGDLVQKGQAIATVGSTGRSTGPHLHLEVFRNGMAVNPARHIAMKQ</sequence>
<dbReference type="RefSeq" id="WP_093391456.1">
    <property type="nucleotide sequence ID" value="NZ_LT629736.1"/>
</dbReference>
<dbReference type="OrthoDB" id="9815245at2"/>
<protein>
    <submittedName>
        <fullName evidence="4">Peptidase family M23</fullName>
    </submittedName>
</protein>
<dbReference type="InterPro" id="IPR016047">
    <property type="entry name" value="M23ase_b-sheet_dom"/>
</dbReference>
<dbReference type="STRING" id="487184.SAMN05216421_0266"/>